<accession>Q6Z9V1</accession>
<sequence length="114" mass="13154">MRLRRPHAQMVIFADHFAHAGRPTACEDRFRPYAKTLSVVVWSQPAMFVKPIHAPHRVAPICELRRLVPQYIGGLKLRLTVNKLEYLQLQQLKWHLVTSVIGSKYTDDNTGSKH</sequence>
<gene>
    <name evidence="1" type="primary">P0455A11.5</name>
</gene>
<organism evidence="1 2">
    <name type="scientific">Oryza sativa subsp. japonica</name>
    <name type="common">Rice</name>
    <dbReference type="NCBI Taxonomy" id="39947"/>
    <lineage>
        <taxon>Eukaryota</taxon>
        <taxon>Viridiplantae</taxon>
        <taxon>Streptophyta</taxon>
        <taxon>Embryophyta</taxon>
        <taxon>Tracheophyta</taxon>
        <taxon>Spermatophyta</taxon>
        <taxon>Magnoliopsida</taxon>
        <taxon>Liliopsida</taxon>
        <taxon>Poales</taxon>
        <taxon>Poaceae</taxon>
        <taxon>BOP clade</taxon>
        <taxon>Oryzoideae</taxon>
        <taxon>Oryzeae</taxon>
        <taxon>Oryzinae</taxon>
        <taxon>Oryza</taxon>
        <taxon>Oryza sativa</taxon>
    </lineage>
</organism>
<dbReference type="AlphaFoldDB" id="Q6Z9V1"/>
<evidence type="ECO:0000313" key="2">
    <source>
        <dbReference type="Proteomes" id="UP000000763"/>
    </source>
</evidence>
<protein>
    <submittedName>
        <fullName evidence="1">Uncharacterized protein</fullName>
    </submittedName>
</protein>
<name>Q6Z9V1_ORYSJ</name>
<dbReference type="Proteomes" id="UP000000763">
    <property type="component" value="Chromosome 8"/>
</dbReference>
<dbReference type="EMBL" id="AP004692">
    <property type="protein sequence ID" value="BAD17032.1"/>
    <property type="molecule type" value="Genomic_DNA"/>
</dbReference>
<reference evidence="2" key="1">
    <citation type="journal article" date="2005" name="Nature">
        <title>The map-based sequence of the rice genome.</title>
        <authorList>
            <consortium name="International rice genome sequencing project (IRGSP)"/>
            <person name="Matsumoto T."/>
            <person name="Wu J."/>
            <person name="Kanamori H."/>
            <person name="Katayose Y."/>
            <person name="Fujisawa M."/>
            <person name="Namiki N."/>
            <person name="Mizuno H."/>
            <person name="Yamamoto K."/>
            <person name="Antonio B.A."/>
            <person name="Baba T."/>
            <person name="Sakata K."/>
            <person name="Nagamura Y."/>
            <person name="Aoki H."/>
            <person name="Arikawa K."/>
            <person name="Arita K."/>
            <person name="Bito T."/>
            <person name="Chiden Y."/>
            <person name="Fujitsuka N."/>
            <person name="Fukunaka R."/>
            <person name="Hamada M."/>
            <person name="Harada C."/>
            <person name="Hayashi A."/>
            <person name="Hijishita S."/>
            <person name="Honda M."/>
            <person name="Hosokawa S."/>
            <person name="Ichikawa Y."/>
            <person name="Idonuma A."/>
            <person name="Iijima M."/>
            <person name="Ikeda M."/>
            <person name="Ikeno M."/>
            <person name="Ito K."/>
            <person name="Ito S."/>
            <person name="Ito T."/>
            <person name="Ito Y."/>
            <person name="Ito Y."/>
            <person name="Iwabuchi A."/>
            <person name="Kamiya K."/>
            <person name="Karasawa W."/>
            <person name="Kurita K."/>
            <person name="Katagiri S."/>
            <person name="Kikuta A."/>
            <person name="Kobayashi H."/>
            <person name="Kobayashi N."/>
            <person name="Machita K."/>
            <person name="Maehara T."/>
            <person name="Masukawa M."/>
            <person name="Mizubayashi T."/>
            <person name="Mukai Y."/>
            <person name="Nagasaki H."/>
            <person name="Nagata Y."/>
            <person name="Naito S."/>
            <person name="Nakashima M."/>
            <person name="Nakama Y."/>
            <person name="Nakamichi Y."/>
            <person name="Nakamura M."/>
            <person name="Meguro A."/>
            <person name="Negishi M."/>
            <person name="Ohta I."/>
            <person name="Ohta T."/>
            <person name="Okamoto M."/>
            <person name="Ono N."/>
            <person name="Saji S."/>
            <person name="Sakaguchi M."/>
            <person name="Sakai K."/>
            <person name="Shibata M."/>
            <person name="Shimokawa T."/>
            <person name="Song J."/>
            <person name="Takazaki Y."/>
            <person name="Terasawa K."/>
            <person name="Tsugane M."/>
            <person name="Tsuji K."/>
            <person name="Ueda S."/>
            <person name="Waki K."/>
            <person name="Yamagata H."/>
            <person name="Yamamoto M."/>
            <person name="Yamamoto S."/>
            <person name="Yamane H."/>
            <person name="Yoshiki S."/>
            <person name="Yoshihara R."/>
            <person name="Yukawa K."/>
            <person name="Zhong H."/>
            <person name="Yano M."/>
            <person name="Yuan Q."/>
            <person name="Ouyang S."/>
            <person name="Liu J."/>
            <person name="Jones K.M."/>
            <person name="Gansberger K."/>
            <person name="Moffat K."/>
            <person name="Hill J."/>
            <person name="Bera J."/>
            <person name="Fadrosh D."/>
            <person name="Jin S."/>
            <person name="Johri S."/>
            <person name="Kim M."/>
            <person name="Overton L."/>
            <person name="Reardon M."/>
            <person name="Tsitrin T."/>
            <person name="Vuong H."/>
            <person name="Weaver B."/>
            <person name="Ciecko A."/>
            <person name="Tallon L."/>
            <person name="Jackson J."/>
            <person name="Pai G."/>
            <person name="Aken S.V."/>
            <person name="Utterback T."/>
            <person name="Reidmuller S."/>
            <person name="Feldblyum T."/>
            <person name="Hsiao J."/>
            <person name="Zismann V."/>
            <person name="Iobst S."/>
            <person name="de Vazeille A.R."/>
            <person name="Buell C.R."/>
            <person name="Ying K."/>
            <person name="Li Y."/>
            <person name="Lu T."/>
            <person name="Huang Y."/>
            <person name="Zhao Q."/>
            <person name="Feng Q."/>
            <person name="Zhang L."/>
            <person name="Zhu J."/>
            <person name="Weng Q."/>
            <person name="Mu J."/>
            <person name="Lu Y."/>
            <person name="Fan D."/>
            <person name="Liu Y."/>
            <person name="Guan J."/>
            <person name="Zhang Y."/>
            <person name="Yu S."/>
            <person name="Liu X."/>
            <person name="Zhang Y."/>
            <person name="Hong G."/>
            <person name="Han B."/>
            <person name="Choisne N."/>
            <person name="Demange N."/>
            <person name="Orjeda G."/>
            <person name="Samain S."/>
            <person name="Cattolico L."/>
            <person name="Pelletier E."/>
            <person name="Couloux A."/>
            <person name="Segurens B."/>
            <person name="Wincker P."/>
            <person name="D'Hont A."/>
            <person name="Scarpelli C."/>
            <person name="Weissenbach J."/>
            <person name="Salanoubat M."/>
            <person name="Quetier F."/>
            <person name="Yu Y."/>
            <person name="Kim H.R."/>
            <person name="Rambo T."/>
            <person name="Currie J."/>
            <person name="Collura K."/>
            <person name="Luo M."/>
            <person name="Yang T."/>
            <person name="Ammiraju J.S.S."/>
            <person name="Engler F."/>
            <person name="Soderlund C."/>
            <person name="Wing R.A."/>
            <person name="Palmer L.E."/>
            <person name="de la Bastide M."/>
            <person name="Spiegel L."/>
            <person name="Nascimento L."/>
            <person name="Zutavern T."/>
            <person name="O'Shaughnessy A."/>
            <person name="Dike S."/>
            <person name="Dedhia N."/>
            <person name="Preston R."/>
            <person name="Balija V."/>
            <person name="McCombie W.R."/>
            <person name="Chow T."/>
            <person name="Chen H."/>
            <person name="Chung M."/>
            <person name="Chen C."/>
            <person name="Shaw J."/>
            <person name="Wu H."/>
            <person name="Hsiao K."/>
            <person name="Chao Y."/>
            <person name="Chu M."/>
            <person name="Cheng C."/>
            <person name="Hour A."/>
            <person name="Lee P."/>
            <person name="Lin S."/>
            <person name="Lin Y."/>
            <person name="Liou J."/>
            <person name="Liu S."/>
            <person name="Hsing Y."/>
            <person name="Raghuvanshi S."/>
            <person name="Mohanty A."/>
            <person name="Bharti A.K."/>
            <person name="Gaur A."/>
            <person name="Gupta V."/>
            <person name="Kumar D."/>
            <person name="Ravi V."/>
            <person name="Vij S."/>
            <person name="Kapur A."/>
            <person name="Khurana P."/>
            <person name="Khurana P."/>
            <person name="Khurana J.P."/>
            <person name="Tyagi A.K."/>
            <person name="Gaikwad K."/>
            <person name="Singh A."/>
            <person name="Dalal V."/>
            <person name="Srivastava S."/>
            <person name="Dixit A."/>
            <person name="Pal A.K."/>
            <person name="Ghazi I.A."/>
            <person name="Yadav M."/>
            <person name="Pandit A."/>
            <person name="Bhargava A."/>
            <person name="Sureshbabu K."/>
            <person name="Batra K."/>
            <person name="Sharma T.R."/>
            <person name="Mohapatra T."/>
            <person name="Singh N.K."/>
            <person name="Messing J."/>
            <person name="Nelson A.B."/>
            <person name="Fuks G."/>
            <person name="Kavchok S."/>
            <person name="Keizer G."/>
            <person name="Linton E."/>
            <person name="Llaca V."/>
            <person name="Song R."/>
            <person name="Tanyolac B."/>
            <person name="Young S."/>
            <person name="Ho-Il K."/>
            <person name="Hahn J.H."/>
            <person name="Sangsakoo G."/>
            <person name="Vanavichit A."/>
            <person name="de Mattos Luiz.A.T."/>
            <person name="Zimmer P.D."/>
            <person name="Malone G."/>
            <person name="Dellagostin O."/>
            <person name="de Oliveira A.C."/>
            <person name="Bevan M."/>
            <person name="Bancroft I."/>
            <person name="Minx P."/>
            <person name="Cordum H."/>
            <person name="Wilson R."/>
            <person name="Cheng Z."/>
            <person name="Jin W."/>
            <person name="Jiang J."/>
            <person name="Leong S.A."/>
            <person name="Iwama H."/>
            <person name="Gojobori T."/>
            <person name="Itoh T."/>
            <person name="Niimura Y."/>
            <person name="Fujii Y."/>
            <person name="Habara T."/>
            <person name="Sakai H."/>
            <person name="Sato Y."/>
            <person name="Wilson G."/>
            <person name="Kumar K."/>
            <person name="McCouch S."/>
            <person name="Juretic N."/>
            <person name="Hoen D."/>
            <person name="Wright S."/>
            <person name="Bruskiewich R."/>
            <person name="Bureau T."/>
            <person name="Miyao A."/>
            <person name="Hirochika H."/>
            <person name="Nishikawa T."/>
            <person name="Kadowaki K."/>
            <person name="Sugiura M."/>
            <person name="Burr B."/>
            <person name="Sasaki T."/>
        </authorList>
    </citation>
    <scope>NUCLEOTIDE SEQUENCE [LARGE SCALE GENOMIC DNA]</scope>
    <source>
        <strain evidence="2">cv. Nipponbare</strain>
    </source>
</reference>
<proteinExistence type="predicted"/>
<reference evidence="2" key="2">
    <citation type="journal article" date="2008" name="Nucleic Acids Res.">
        <title>The rice annotation project database (RAP-DB): 2008 update.</title>
        <authorList>
            <consortium name="The rice annotation project (RAP)"/>
        </authorList>
    </citation>
    <scope>GENOME REANNOTATION</scope>
    <source>
        <strain evidence="2">cv. Nipponbare</strain>
    </source>
</reference>
<evidence type="ECO:0000313" key="1">
    <source>
        <dbReference type="EMBL" id="BAD17032.1"/>
    </source>
</evidence>